<dbReference type="Gene3D" id="1.20.1250.20">
    <property type="entry name" value="MFS general substrate transporter like domains"/>
    <property type="match status" value="1"/>
</dbReference>
<keyword evidence="2" id="KW-0812">Transmembrane</keyword>
<reference evidence="3 4" key="2">
    <citation type="journal article" date="2003" name="Nat. Biotechnol.">
        <title>Complete genome sequence and comparative analysis of the industrial microorganism Streptomyces avermitilis.</title>
        <authorList>
            <person name="Ikeda H."/>
            <person name="Ishikawa J."/>
            <person name="Hanamoto A."/>
            <person name="Shinose M."/>
            <person name="Kikuchi H."/>
            <person name="Shiba T."/>
            <person name="Sakaki Y."/>
            <person name="Hattori M."/>
            <person name="Omura S."/>
        </authorList>
    </citation>
    <scope>NUCLEOTIDE SEQUENCE [LARGE SCALE GENOMIC DNA]</scope>
    <source>
        <strain evidence="4">ATCC 31267 / DSM 46492 / JCM 5070 / NBRC 14893 / NCIMB 12804 / NRRL 8165 / MA-4680</strain>
    </source>
</reference>
<dbReference type="InterPro" id="IPR036259">
    <property type="entry name" value="MFS_trans_sf"/>
</dbReference>
<keyword evidence="2" id="KW-0472">Membrane</keyword>
<dbReference type="KEGG" id="sma:SAVERM_799"/>
<keyword evidence="2" id="KW-1133">Transmembrane helix</keyword>
<dbReference type="Proteomes" id="UP000000428">
    <property type="component" value="Chromosome"/>
</dbReference>
<dbReference type="EMBL" id="BA000030">
    <property type="protein sequence ID" value="BAC68509.1"/>
    <property type="molecule type" value="Genomic_DNA"/>
</dbReference>
<evidence type="ECO:0000313" key="3">
    <source>
        <dbReference type="EMBL" id="BAC68509.1"/>
    </source>
</evidence>
<evidence type="ECO:0000256" key="2">
    <source>
        <dbReference type="SAM" id="Phobius"/>
    </source>
</evidence>
<proteinExistence type="predicted"/>
<reference evidence="3 4" key="3">
    <citation type="journal article" date="2014" name="J. Ind. Microbiol. Biotechnol.">
        <title>Genome mining of the Streptomyces avermitilis genome and development of genome-minimized hosts for heterologous expression of biosynthetic gene clusters.</title>
        <authorList>
            <person name="Ikeda H."/>
            <person name="Shin-ya K."/>
            <person name="Omura S."/>
        </authorList>
    </citation>
    <scope>NUCLEOTIDE SEQUENCE [LARGE SCALE GENOMIC DNA]</scope>
    <source>
        <strain evidence="4">ATCC 31267 / DSM 46492 / JCM 5070 / NBRC 14893 / NCIMB 12804 / NRRL 8165 / MA-4680</strain>
    </source>
</reference>
<dbReference type="eggNOG" id="COG2814">
    <property type="taxonomic scope" value="Bacteria"/>
</dbReference>
<keyword evidence="4" id="KW-1185">Reference proteome</keyword>
<accession>Q82PS3</accession>
<gene>
    <name evidence="3" type="ORF">SAVERM_799</name>
</gene>
<reference evidence="3 4" key="1">
    <citation type="journal article" date="2001" name="Proc. Natl. Acad. Sci. U.S.A.">
        <title>Genome sequence of an industrial microorganism Streptomyces avermitilis: deducing the ability of producing secondary metabolites.</title>
        <authorList>
            <person name="Omura S."/>
            <person name="Ikeda H."/>
            <person name="Ishikawa J."/>
            <person name="Hanamoto A."/>
            <person name="Takahashi C."/>
            <person name="Shinose M."/>
            <person name="Takahashi Y."/>
            <person name="Horikawa H."/>
            <person name="Nakazawa H."/>
            <person name="Osonoe T."/>
            <person name="Kikuchi H."/>
            <person name="Shiba T."/>
            <person name="Sakaki Y."/>
            <person name="Hattori M."/>
        </authorList>
    </citation>
    <scope>NUCLEOTIDE SEQUENCE [LARGE SCALE GENOMIC DNA]</scope>
    <source>
        <strain evidence="4">ATCC 31267 / DSM 46492 / JCM 5070 / NBRC 14893 / NCIMB 12804 / NRRL 8165 / MA-4680</strain>
    </source>
</reference>
<protein>
    <submittedName>
        <fullName evidence="3">Uncharacterized protein</fullName>
    </submittedName>
</protein>
<evidence type="ECO:0000313" key="4">
    <source>
        <dbReference type="Proteomes" id="UP000000428"/>
    </source>
</evidence>
<dbReference type="SUPFAM" id="SSF103473">
    <property type="entry name" value="MFS general substrate transporter"/>
    <property type="match status" value="1"/>
</dbReference>
<sequence>MRTAVEAGLGEQLALPVEDAEQPLAPDYSAMLGARALLGIGIGGFWAIAVGVGTRLVPEQLAPRATALIFGGISIGHRRGRTRGPAPGPPVRLARPSSSWPGSA</sequence>
<feature type="region of interest" description="Disordered" evidence="1">
    <location>
        <begin position="77"/>
        <end position="104"/>
    </location>
</feature>
<evidence type="ECO:0000256" key="1">
    <source>
        <dbReference type="SAM" id="MobiDB-lite"/>
    </source>
</evidence>
<dbReference type="AlphaFoldDB" id="Q82PS3"/>
<feature type="transmembrane region" description="Helical" evidence="2">
    <location>
        <begin position="36"/>
        <end position="57"/>
    </location>
</feature>
<name>Q82PS3_STRAW</name>
<dbReference type="HOGENOM" id="CLU_2248498_0_0_11"/>
<organism evidence="3 4">
    <name type="scientific">Streptomyces avermitilis (strain ATCC 31267 / DSM 46492 / JCM 5070 / NBRC 14893 / NCIMB 12804 / NRRL 8165 / MA-4680)</name>
    <dbReference type="NCBI Taxonomy" id="227882"/>
    <lineage>
        <taxon>Bacteria</taxon>
        <taxon>Bacillati</taxon>
        <taxon>Actinomycetota</taxon>
        <taxon>Actinomycetes</taxon>
        <taxon>Kitasatosporales</taxon>
        <taxon>Streptomycetaceae</taxon>
        <taxon>Streptomyces</taxon>
    </lineage>
</organism>